<evidence type="ECO:0000259" key="9">
    <source>
        <dbReference type="PROSITE" id="PS50059"/>
    </source>
</evidence>
<accession>A0A329R3C5</accession>
<keyword evidence="8" id="KW-0732">Signal</keyword>
<evidence type="ECO:0000256" key="6">
    <source>
        <dbReference type="PROSITE-ProRule" id="PRU00277"/>
    </source>
</evidence>
<evidence type="ECO:0000313" key="11">
    <source>
        <dbReference type="Proteomes" id="UP000250462"/>
    </source>
</evidence>
<dbReference type="InterPro" id="IPR001179">
    <property type="entry name" value="PPIase_FKBP_dom"/>
</dbReference>
<evidence type="ECO:0000256" key="4">
    <source>
        <dbReference type="ARBA" id="ARBA00023110"/>
    </source>
</evidence>
<feature type="domain" description="PPIase FKBP-type" evidence="9">
    <location>
        <begin position="83"/>
        <end position="151"/>
    </location>
</feature>
<dbReference type="PROSITE" id="PS50059">
    <property type="entry name" value="FKBP_PPIASE"/>
    <property type="match status" value="1"/>
</dbReference>
<keyword evidence="5 6" id="KW-0413">Isomerase</keyword>
<protein>
    <recommendedName>
        <fullName evidence="3 6">peptidylprolyl isomerase</fullName>
        <ecNumber evidence="3 6">5.2.1.8</ecNumber>
    </recommendedName>
</protein>
<dbReference type="EC" id="5.2.1.8" evidence="3 6"/>
<reference evidence="10 11" key="1">
    <citation type="submission" date="2018-06" db="EMBL/GenBank/DDBJ databases">
        <title>Phytoactinopolyspora halophila sp. nov., a novel halophilic actinomycete isolated from a saline soil in China.</title>
        <authorList>
            <person name="Tang S.-K."/>
        </authorList>
    </citation>
    <scope>NUCLEOTIDE SEQUENCE [LARGE SCALE GENOMIC DNA]</scope>
    <source>
        <strain evidence="10 11">YIM 96934</strain>
    </source>
</reference>
<feature type="chain" id="PRO_5016416037" description="peptidylprolyl isomerase" evidence="8">
    <location>
        <begin position="23"/>
        <end position="382"/>
    </location>
</feature>
<feature type="region of interest" description="Disordered" evidence="7">
    <location>
        <begin position="28"/>
        <end position="64"/>
    </location>
</feature>
<evidence type="ECO:0000256" key="5">
    <source>
        <dbReference type="ARBA" id="ARBA00023235"/>
    </source>
</evidence>
<dbReference type="Pfam" id="PF00254">
    <property type="entry name" value="FKBP_C"/>
    <property type="match status" value="1"/>
</dbReference>
<dbReference type="Gene3D" id="3.10.50.40">
    <property type="match status" value="1"/>
</dbReference>
<gene>
    <name evidence="10" type="ORF">DPM12_05435</name>
</gene>
<dbReference type="Proteomes" id="UP000250462">
    <property type="component" value="Unassembled WGS sequence"/>
</dbReference>
<name>A0A329R3C5_9ACTN</name>
<dbReference type="PANTHER" id="PTHR43811:SF19">
    <property type="entry name" value="39 KDA FK506-BINDING NUCLEAR PROTEIN"/>
    <property type="match status" value="1"/>
</dbReference>
<evidence type="ECO:0000256" key="8">
    <source>
        <dbReference type="SAM" id="SignalP"/>
    </source>
</evidence>
<evidence type="ECO:0000313" key="10">
    <source>
        <dbReference type="EMBL" id="RAW17458.1"/>
    </source>
</evidence>
<feature type="signal peptide" evidence="8">
    <location>
        <begin position="1"/>
        <end position="22"/>
    </location>
</feature>
<feature type="compositionally biased region" description="Acidic residues" evidence="7">
    <location>
        <begin position="252"/>
        <end position="263"/>
    </location>
</feature>
<feature type="compositionally biased region" description="Gly residues" evidence="7">
    <location>
        <begin position="179"/>
        <end position="197"/>
    </location>
</feature>
<feature type="region of interest" description="Disordered" evidence="7">
    <location>
        <begin position="227"/>
        <end position="294"/>
    </location>
</feature>
<organism evidence="10 11">
    <name type="scientific">Phytoactinopolyspora halophila</name>
    <dbReference type="NCBI Taxonomy" id="1981511"/>
    <lineage>
        <taxon>Bacteria</taxon>
        <taxon>Bacillati</taxon>
        <taxon>Actinomycetota</taxon>
        <taxon>Actinomycetes</taxon>
        <taxon>Jiangellales</taxon>
        <taxon>Jiangellaceae</taxon>
        <taxon>Phytoactinopolyspora</taxon>
    </lineage>
</organism>
<feature type="compositionally biased region" description="Acidic residues" evidence="7">
    <location>
        <begin position="279"/>
        <end position="288"/>
    </location>
</feature>
<feature type="region of interest" description="Disordered" evidence="7">
    <location>
        <begin position="149"/>
        <end position="202"/>
    </location>
</feature>
<comment type="catalytic activity">
    <reaction evidence="1 6">
        <text>[protein]-peptidylproline (omega=180) = [protein]-peptidylproline (omega=0)</text>
        <dbReference type="Rhea" id="RHEA:16237"/>
        <dbReference type="Rhea" id="RHEA-COMP:10747"/>
        <dbReference type="Rhea" id="RHEA-COMP:10748"/>
        <dbReference type="ChEBI" id="CHEBI:83833"/>
        <dbReference type="ChEBI" id="CHEBI:83834"/>
        <dbReference type="EC" id="5.2.1.8"/>
    </reaction>
</comment>
<dbReference type="PANTHER" id="PTHR43811">
    <property type="entry name" value="FKBP-TYPE PEPTIDYL-PROLYL CIS-TRANS ISOMERASE FKPA"/>
    <property type="match status" value="1"/>
</dbReference>
<dbReference type="InterPro" id="IPR046357">
    <property type="entry name" value="PPIase_dom_sf"/>
</dbReference>
<dbReference type="GO" id="GO:0003755">
    <property type="term" value="F:peptidyl-prolyl cis-trans isomerase activity"/>
    <property type="evidence" value="ECO:0007669"/>
    <property type="project" value="UniProtKB-KW"/>
</dbReference>
<sequence>MSTVHTRQLFTVLVAASGLVLAACGDDDGTDDTSTQGSGALQDVGVTGEFGDKPDLEIPDGDPSGELEVEVLVEGDGPEVAESDFVVANYLGQTWDERDGEEYVFDNSYDREQASGFSLNSVVDGWKQGLAGQKVGSRVLLSIPPELGYGEAEESQDGAEGSENGSGEGSEGGSEDGSGDGSQDGAAGGAEGSGEGSGASSQHDLAGETLVFVVDIVENVAPDAAATGAPAQDLPDDLPVVEGGETGPPEIDFGDAPEPEETDATIILEGDGPEVSFESVDDGGEDGDAPANPQAGPTVLVQMMEAPYPDGEGTQSTWELQGPEQVPAQGLASLPGWDAITDDLTVGSRVLTRISSEDAGAAAQGEEESPPLVLIVDVLATF</sequence>
<dbReference type="EMBL" id="QMIG01000003">
    <property type="protein sequence ID" value="RAW17458.1"/>
    <property type="molecule type" value="Genomic_DNA"/>
</dbReference>
<proteinExistence type="inferred from homology"/>
<evidence type="ECO:0000256" key="1">
    <source>
        <dbReference type="ARBA" id="ARBA00000971"/>
    </source>
</evidence>
<comment type="caution">
    <text evidence="10">The sequence shown here is derived from an EMBL/GenBank/DDBJ whole genome shotgun (WGS) entry which is preliminary data.</text>
</comment>
<dbReference type="SUPFAM" id="SSF54534">
    <property type="entry name" value="FKBP-like"/>
    <property type="match status" value="1"/>
</dbReference>
<dbReference type="AlphaFoldDB" id="A0A329R3C5"/>
<dbReference type="PROSITE" id="PS51257">
    <property type="entry name" value="PROKAR_LIPOPROTEIN"/>
    <property type="match status" value="1"/>
</dbReference>
<keyword evidence="11" id="KW-1185">Reference proteome</keyword>
<comment type="similarity">
    <text evidence="2">Belongs to the FKBP-type PPIase family.</text>
</comment>
<evidence type="ECO:0000256" key="2">
    <source>
        <dbReference type="ARBA" id="ARBA00006577"/>
    </source>
</evidence>
<evidence type="ECO:0000256" key="3">
    <source>
        <dbReference type="ARBA" id="ARBA00013194"/>
    </source>
</evidence>
<evidence type="ECO:0000256" key="7">
    <source>
        <dbReference type="SAM" id="MobiDB-lite"/>
    </source>
</evidence>
<keyword evidence="4 6" id="KW-0697">Rotamase</keyword>